<protein>
    <submittedName>
        <fullName evidence="2">Uncharacterized protein</fullName>
    </submittedName>
</protein>
<accession>G2XZ38</accession>
<reference evidence="3" key="1">
    <citation type="journal article" date="2011" name="PLoS Genet.">
        <title>Genomic analysis of the necrotrophic fungal pathogens Sclerotinia sclerotiorum and Botrytis cinerea.</title>
        <authorList>
            <person name="Amselem J."/>
            <person name="Cuomo C.A."/>
            <person name="van Kan J.A."/>
            <person name="Viaud M."/>
            <person name="Benito E.P."/>
            <person name="Couloux A."/>
            <person name="Coutinho P.M."/>
            <person name="de Vries R.P."/>
            <person name="Dyer P.S."/>
            <person name="Fillinger S."/>
            <person name="Fournier E."/>
            <person name="Gout L."/>
            <person name="Hahn M."/>
            <person name="Kohn L."/>
            <person name="Lapalu N."/>
            <person name="Plummer K.M."/>
            <person name="Pradier J.M."/>
            <person name="Quevillon E."/>
            <person name="Sharon A."/>
            <person name="Simon A."/>
            <person name="ten Have A."/>
            <person name="Tudzynski B."/>
            <person name="Tudzynski P."/>
            <person name="Wincker P."/>
            <person name="Andrew M."/>
            <person name="Anthouard V."/>
            <person name="Beever R.E."/>
            <person name="Beffa R."/>
            <person name="Benoit I."/>
            <person name="Bouzid O."/>
            <person name="Brault B."/>
            <person name="Chen Z."/>
            <person name="Choquer M."/>
            <person name="Collemare J."/>
            <person name="Cotton P."/>
            <person name="Danchin E.G."/>
            <person name="Da Silva C."/>
            <person name="Gautier A."/>
            <person name="Giraud C."/>
            <person name="Giraud T."/>
            <person name="Gonzalez C."/>
            <person name="Grossetete S."/>
            <person name="Guldener U."/>
            <person name="Henrissat B."/>
            <person name="Howlett B.J."/>
            <person name="Kodira C."/>
            <person name="Kretschmer M."/>
            <person name="Lappartient A."/>
            <person name="Leroch M."/>
            <person name="Levis C."/>
            <person name="Mauceli E."/>
            <person name="Neuveglise C."/>
            <person name="Oeser B."/>
            <person name="Pearson M."/>
            <person name="Poulain J."/>
            <person name="Poussereau N."/>
            <person name="Quesneville H."/>
            <person name="Rascle C."/>
            <person name="Schumacher J."/>
            <person name="Segurens B."/>
            <person name="Sexton A."/>
            <person name="Silva E."/>
            <person name="Sirven C."/>
            <person name="Soanes D.M."/>
            <person name="Talbot N.J."/>
            <person name="Templeton M."/>
            <person name="Yandava C."/>
            <person name="Yarden O."/>
            <person name="Zeng Q."/>
            <person name="Rollins J.A."/>
            <person name="Lebrun M.H."/>
            <person name="Dickman M."/>
        </authorList>
    </citation>
    <scope>NUCLEOTIDE SEQUENCE [LARGE SCALE GENOMIC DNA]</scope>
    <source>
        <strain evidence="3">T4</strain>
    </source>
</reference>
<dbReference type="EMBL" id="FQ790278">
    <property type="protein sequence ID" value="CCD45725.1"/>
    <property type="molecule type" value="Genomic_DNA"/>
</dbReference>
<dbReference type="Proteomes" id="UP000008177">
    <property type="component" value="Unplaced contigs"/>
</dbReference>
<feature type="region of interest" description="Disordered" evidence="1">
    <location>
        <begin position="1"/>
        <end position="20"/>
    </location>
</feature>
<name>G2XZ38_BOTF4</name>
<proteinExistence type="predicted"/>
<evidence type="ECO:0000313" key="2">
    <source>
        <dbReference type="EMBL" id="CCD45725.1"/>
    </source>
</evidence>
<dbReference type="AlphaFoldDB" id="G2XZ38"/>
<evidence type="ECO:0000313" key="3">
    <source>
        <dbReference type="Proteomes" id="UP000008177"/>
    </source>
</evidence>
<evidence type="ECO:0000256" key="1">
    <source>
        <dbReference type="SAM" id="MobiDB-lite"/>
    </source>
</evidence>
<dbReference type="InParanoid" id="G2XZ38"/>
<dbReference type="HOGENOM" id="CLU_3242042_0_0_1"/>
<gene>
    <name evidence="2" type="ORF">BofuT4_uP047430.1</name>
</gene>
<sequence>MFRRLSTPSLGLWKSTDNGSDGHVTRQLIYMNQKSSYSKVTLR</sequence>
<organism evidence="2 3">
    <name type="scientific">Botryotinia fuckeliana (strain T4)</name>
    <name type="common">Noble rot fungus</name>
    <name type="synonym">Botrytis cinerea</name>
    <dbReference type="NCBI Taxonomy" id="999810"/>
    <lineage>
        <taxon>Eukaryota</taxon>
        <taxon>Fungi</taxon>
        <taxon>Dikarya</taxon>
        <taxon>Ascomycota</taxon>
        <taxon>Pezizomycotina</taxon>
        <taxon>Leotiomycetes</taxon>
        <taxon>Helotiales</taxon>
        <taxon>Sclerotiniaceae</taxon>
        <taxon>Botrytis</taxon>
    </lineage>
</organism>